<dbReference type="InterPro" id="IPR046348">
    <property type="entry name" value="SIS_dom_sf"/>
</dbReference>
<sequence>MLDHYNAYITRLQSVLVPERAPEIEHLALSLKDAWEKKKWVFICGNGGSAGNAIHLANDFNYGIDKKNGLGLRIEALPANAAVITCLANDEGYDSIYSQQLEVKANSGDVLIVLSGSGNSPNVVKALEVGNRIGMKTYAILGFSGGKCKELAKYPIHFPINDMQISEDLQVIVGHMCMQWLCEAKNHK</sequence>
<dbReference type="InterPro" id="IPR035461">
    <property type="entry name" value="GmhA/DiaA"/>
</dbReference>
<feature type="domain" description="SIS" evidence="1">
    <location>
        <begin position="27"/>
        <end position="187"/>
    </location>
</feature>
<dbReference type="EMBL" id="ANIK01000093">
    <property type="protein sequence ID" value="EMJ92111.1"/>
    <property type="molecule type" value="Genomic_DNA"/>
</dbReference>
<reference evidence="2 3" key="1">
    <citation type="submission" date="2013-01" db="EMBL/GenBank/DDBJ databases">
        <authorList>
            <person name="Harkins D.M."/>
            <person name="Durkin A.S."/>
            <person name="Brinkac L.M."/>
            <person name="Haft D.H."/>
            <person name="Selengut J.D."/>
            <person name="Sanka R."/>
            <person name="DePew J."/>
            <person name="Purushe J."/>
            <person name="Galloway R.L."/>
            <person name="Vinetz J.M."/>
            <person name="Sutton G.G."/>
            <person name="Nierman W.C."/>
            <person name="Fouts D.E."/>
        </authorList>
    </citation>
    <scope>NUCLEOTIDE SEQUENCE [LARGE SCALE GENOMIC DNA]</scope>
    <source>
        <strain evidence="2 3">79601</strain>
    </source>
</reference>
<gene>
    <name evidence="2" type="ORF">LEP1GSC194_1367</name>
</gene>
<dbReference type="OrthoDB" id="9781311at2"/>
<dbReference type="RefSeq" id="WP_020774732.1">
    <property type="nucleotide sequence ID" value="NZ_ANIK01000093.1"/>
</dbReference>
<dbReference type="Gene3D" id="3.40.50.10490">
    <property type="entry name" value="Glucose-6-phosphate isomerase like protein, domain 1"/>
    <property type="match status" value="1"/>
</dbReference>
<dbReference type="CDD" id="cd05006">
    <property type="entry name" value="SIS_GmhA"/>
    <property type="match status" value="1"/>
</dbReference>
<evidence type="ECO:0000313" key="2">
    <source>
        <dbReference type="EMBL" id="EMJ92111.1"/>
    </source>
</evidence>
<evidence type="ECO:0000313" key="3">
    <source>
        <dbReference type="Proteomes" id="UP000011988"/>
    </source>
</evidence>
<protein>
    <submittedName>
        <fullName evidence="2">SIS domain protein</fullName>
    </submittedName>
</protein>
<dbReference type="PROSITE" id="PS51464">
    <property type="entry name" value="SIS"/>
    <property type="match status" value="1"/>
</dbReference>
<dbReference type="GO" id="GO:0097367">
    <property type="term" value="F:carbohydrate derivative binding"/>
    <property type="evidence" value="ECO:0007669"/>
    <property type="project" value="InterPro"/>
</dbReference>
<dbReference type="PANTHER" id="PTHR30390:SF8">
    <property type="entry name" value="SUGAR ISOMERASE (SIS)"/>
    <property type="match status" value="1"/>
</dbReference>
<organism evidence="2 3">
    <name type="scientific">Leptospira alstonii serovar Sichuan str. 79601</name>
    <dbReference type="NCBI Taxonomy" id="1218565"/>
    <lineage>
        <taxon>Bacteria</taxon>
        <taxon>Pseudomonadati</taxon>
        <taxon>Spirochaetota</taxon>
        <taxon>Spirochaetia</taxon>
        <taxon>Leptospirales</taxon>
        <taxon>Leptospiraceae</taxon>
        <taxon>Leptospira</taxon>
    </lineage>
</organism>
<dbReference type="PANTHER" id="PTHR30390">
    <property type="entry name" value="SEDOHEPTULOSE 7-PHOSPHATE ISOMERASE / DNAA INITIATOR-ASSOCIATING FACTOR FOR REPLICATION INITIATION"/>
    <property type="match status" value="1"/>
</dbReference>
<dbReference type="GO" id="GO:1901135">
    <property type="term" value="P:carbohydrate derivative metabolic process"/>
    <property type="evidence" value="ECO:0007669"/>
    <property type="project" value="InterPro"/>
</dbReference>
<accession>M6CNJ9</accession>
<dbReference type="Pfam" id="PF13580">
    <property type="entry name" value="SIS_2"/>
    <property type="match status" value="1"/>
</dbReference>
<name>M6CNJ9_9LEPT</name>
<dbReference type="AlphaFoldDB" id="M6CNJ9"/>
<dbReference type="SUPFAM" id="SSF53697">
    <property type="entry name" value="SIS domain"/>
    <property type="match status" value="1"/>
</dbReference>
<dbReference type="InterPro" id="IPR001347">
    <property type="entry name" value="SIS_dom"/>
</dbReference>
<dbReference type="InterPro" id="IPR050099">
    <property type="entry name" value="SIS_GmhA/DiaA_subfam"/>
</dbReference>
<dbReference type="Proteomes" id="UP000011988">
    <property type="component" value="Unassembled WGS sequence"/>
</dbReference>
<evidence type="ECO:0000259" key="1">
    <source>
        <dbReference type="PROSITE" id="PS51464"/>
    </source>
</evidence>
<dbReference type="PATRIC" id="fig|1218565.3.peg.3721"/>
<comment type="caution">
    <text evidence="2">The sequence shown here is derived from an EMBL/GenBank/DDBJ whole genome shotgun (WGS) entry which is preliminary data.</text>
</comment>
<proteinExistence type="predicted"/>